<evidence type="ECO:0000256" key="2">
    <source>
        <dbReference type="ARBA" id="ARBA00010617"/>
    </source>
</evidence>
<keyword evidence="4" id="KW-0560">Oxidoreductase</keyword>
<evidence type="ECO:0000256" key="3">
    <source>
        <dbReference type="PIRSR" id="PIRSR602401-1"/>
    </source>
</evidence>
<reference evidence="6" key="1">
    <citation type="submission" date="2018-01" db="EMBL/GenBank/DDBJ databases">
        <authorList>
            <person name="Peeters C."/>
        </authorList>
    </citation>
    <scope>NUCLEOTIDE SEQUENCE [LARGE SCALE GENOMIC DNA]</scope>
</reference>
<dbReference type="PRINTS" id="PR00463">
    <property type="entry name" value="EP450I"/>
</dbReference>
<dbReference type="PROSITE" id="PS00086">
    <property type="entry name" value="CYTOCHROME_P450"/>
    <property type="match status" value="1"/>
</dbReference>
<feature type="binding site" description="axial binding residue" evidence="3">
    <location>
        <position position="431"/>
    </location>
    <ligand>
        <name>heme</name>
        <dbReference type="ChEBI" id="CHEBI:30413"/>
    </ligand>
    <ligandPart>
        <name>Fe</name>
        <dbReference type="ChEBI" id="CHEBI:18248"/>
    </ligandPart>
</feature>
<dbReference type="GO" id="GO:0005506">
    <property type="term" value="F:iron ion binding"/>
    <property type="evidence" value="ECO:0007669"/>
    <property type="project" value="InterPro"/>
</dbReference>
<organism evidence="5 6">
    <name type="scientific">Caballeronia novacaledonica</name>
    <dbReference type="NCBI Taxonomy" id="1544861"/>
    <lineage>
        <taxon>Bacteria</taxon>
        <taxon>Pseudomonadati</taxon>
        <taxon>Pseudomonadota</taxon>
        <taxon>Betaproteobacteria</taxon>
        <taxon>Burkholderiales</taxon>
        <taxon>Burkholderiaceae</taxon>
        <taxon>Caballeronia</taxon>
    </lineage>
</organism>
<evidence type="ECO:0000256" key="4">
    <source>
        <dbReference type="RuleBase" id="RU000461"/>
    </source>
</evidence>
<dbReference type="SUPFAM" id="SSF48264">
    <property type="entry name" value="Cytochrome P450"/>
    <property type="match status" value="1"/>
</dbReference>
<dbReference type="PANTHER" id="PTHR24305:SF166">
    <property type="entry name" value="CYTOCHROME P450 12A4, MITOCHONDRIAL-RELATED"/>
    <property type="match status" value="1"/>
</dbReference>
<dbReference type="RefSeq" id="WP_106852918.1">
    <property type="nucleotide sequence ID" value="NZ_OGTP01000001.1"/>
</dbReference>
<accession>A0A2U3HZA3</accession>
<keyword evidence="3 4" id="KW-0479">Metal-binding</keyword>
<dbReference type="InterPro" id="IPR050121">
    <property type="entry name" value="Cytochrome_P450_monoxygenase"/>
</dbReference>
<dbReference type="GO" id="GO:0020037">
    <property type="term" value="F:heme binding"/>
    <property type="evidence" value="ECO:0007669"/>
    <property type="project" value="InterPro"/>
</dbReference>
<name>A0A2U3HZA3_9BURK</name>
<proteinExistence type="inferred from homology"/>
<dbReference type="InterPro" id="IPR001128">
    <property type="entry name" value="Cyt_P450"/>
</dbReference>
<dbReference type="Gene3D" id="1.10.630.10">
    <property type="entry name" value="Cytochrome P450"/>
    <property type="match status" value="1"/>
</dbReference>
<keyword evidence="3 4" id="KW-0349">Heme</keyword>
<comment type="similarity">
    <text evidence="2 4">Belongs to the cytochrome P450 family.</text>
</comment>
<dbReference type="AlphaFoldDB" id="A0A2U3HZA3"/>
<dbReference type="InterPro" id="IPR002401">
    <property type="entry name" value="Cyt_P450_E_grp-I"/>
</dbReference>
<dbReference type="InterPro" id="IPR017972">
    <property type="entry name" value="Cyt_P450_CS"/>
</dbReference>
<dbReference type="InterPro" id="IPR036396">
    <property type="entry name" value="Cyt_P450_sf"/>
</dbReference>
<dbReference type="PRINTS" id="PR00385">
    <property type="entry name" value="P450"/>
</dbReference>
<keyword evidence="3 4" id="KW-0408">Iron</keyword>
<sequence length="483" mass="54209">MNAASVTPSLREINDLPSPRGLPLLGNLHQLPPATHHLTLERWAAELGTPYVFRFGATPVTVWNDIELSHAVMRERPHRYRRYAPIENILKEFGCNGLFSIEGAAWEPQRRLVMQALSIPHIKAFYPTLAAITERLRRRWEAAAHAGRVVEMTEDLKRFTVDVTSALAFGEDPNTLENERVLIQEQLAMLLPTLMARVNAPFAYWHYVKFPRDRKFDEAMIDVHRHIRELMARARARMREEAAAQAHETPQAPRNLLDAMLALRDAPGSGITDDEVAANVLTMLVAGEETTATSIAWALLFLGTDDALQARVSACARRVLGGSVVCPSYGAMRELDLCEAVCTEASRLHPVAPYLSFEPLEEVRLQGVRLPAGTKIFMLHRPAMLDPHNYADPERYDPDRWLHDHRQENASPRGAHEPRAYLQFGAGPRVCPGRHLAAVEMRLVISMLTANFTAQLATNPGDIREICTFTAVPSEMPMRLALR</sequence>
<dbReference type="Pfam" id="PF00067">
    <property type="entry name" value="p450"/>
    <property type="match status" value="1"/>
</dbReference>
<dbReference type="OrthoDB" id="9764248at2"/>
<evidence type="ECO:0000313" key="6">
    <source>
        <dbReference type="Proteomes" id="UP000238169"/>
    </source>
</evidence>
<gene>
    <name evidence="5" type="ORF">NOV72_00442</name>
</gene>
<dbReference type="Proteomes" id="UP000238169">
    <property type="component" value="Unassembled WGS sequence"/>
</dbReference>
<keyword evidence="4" id="KW-0503">Monooxygenase</keyword>
<keyword evidence="6" id="KW-1185">Reference proteome</keyword>
<dbReference type="GO" id="GO:0004497">
    <property type="term" value="F:monooxygenase activity"/>
    <property type="evidence" value="ECO:0007669"/>
    <property type="project" value="UniProtKB-KW"/>
</dbReference>
<dbReference type="GO" id="GO:0016705">
    <property type="term" value="F:oxidoreductase activity, acting on paired donors, with incorporation or reduction of molecular oxygen"/>
    <property type="evidence" value="ECO:0007669"/>
    <property type="project" value="InterPro"/>
</dbReference>
<evidence type="ECO:0000313" key="5">
    <source>
        <dbReference type="EMBL" id="SPB13143.1"/>
    </source>
</evidence>
<dbReference type="EMBL" id="OGTP01000001">
    <property type="protein sequence ID" value="SPB13143.1"/>
    <property type="molecule type" value="Genomic_DNA"/>
</dbReference>
<protein>
    <submittedName>
        <fullName evidence="5">Cytochrome P450-like protein</fullName>
    </submittedName>
</protein>
<evidence type="ECO:0000256" key="1">
    <source>
        <dbReference type="ARBA" id="ARBA00001971"/>
    </source>
</evidence>
<comment type="cofactor">
    <cofactor evidence="1 3">
        <name>heme</name>
        <dbReference type="ChEBI" id="CHEBI:30413"/>
    </cofactor>
</comment>
<dbReference type="PANTHER" id="PTHR24305">
    <property type="entry name" value="CYTOCHROME P450"/>
    <property type="match status" value="1"/>
</dbReference>